<evidence type="ECO:0000313" key="1">
    <source>
        <dbReference type="EMBL" id="TWI38223.1"/>
    </source>
</evidence>
<name>A0A562P1L9_9RHOB</name>
<proteinExistence type="predicted"/>
<gene>
    <name evidence="1" type="ORF">IQ24_00361</name>
</gene>
<sequence>MDVTVYKTSTGQITARYSRETIDDIIPLISDDEGYVEGWYDFTSQYVDHDNEAVFDLPPSPGPSFVFDYEEWGWIDTYDAITELDLVRSQTSMTRTAFCVACARAGIISEDDAIGAAAGAIPPGFMPVFNAMSEEERFENRVRWAGAVTISRMDPIILACAEHIGMTPEALDSLFGIE</sequence>
<evidence type="ECO:0000313" key="2">
    <source>
        <dbReference type="Proteomes" id="UP000316225"/>
    </source>
</evidence>
<reference evidence="1 2" key="1">
    <citation type="journal article" date="2015" name="Stand. Genomic Sci.">
        <title>Genomic Encyclopedia of Bacterial and Archaeal Type Strains, Phase III: the genomes of soil and plant-associated and newly described type strains.</title>
        <authorList>
            <person name="Whitman W.B."/>
            <person name="Woyke T."/>
            <person name="Klenk H.P."/>
            <person name="Zhou Y."/>
            <person name="Lilburn T.G."/>
            <person name="Beck B.J."/>
            <person name="De Vos P."/>
            <person name="Vandamme P."/>
            <person name="Eisen J.A."/>
            <person name="Garrity G."/>
            <person name="Hugenholtz P."/>
            <person name="Kyrpides N.C."/>
        </authorList>
    </citation>
    <scope>NUCLEOTIDE SEQUENCE [LARGE SCALE GENOMIC DNA]</scope>
    <source>
        <strain evidence="1 2">CGMCC 1.5364</strain>
    </source>
</reference>
<dbReference type="EMBL" id="VLKU01000001">
    <property type="protein sequence ID" value="TWI38223.1"/>
    <property type="molecule type" value="Genomic_DNA"/>
</dbReference>
<protein>
    <submittedName>
        <fullName evidence="1">Uncharacterized protein</fullName>
    </submittedName>
</protein>
<organism evidence="1 2">
    <name type="scientific">Paracoccus sulfuroxidans</name>
    <dbReference type="NCBI Taxonomy" id="384678"/>
    <lineage>
        <taxon>Bacteria</taxon>
        <taxon>Pseudomonadati</taxon>
        <taxon>Pseudomonadota</taxon>
        <taxon>Alphaproteobacteria</taxon>
        <taxon>Rhodobacterales</taxon>
        <taxon>Paracoccaceae</taxon>
        <taxon>Paracoccus</taxon>
    </lineage>
</organism>
<comment type="caution">
    <text evidence="1">The sequence shown here is derived from an EMBL/GenBank/DDBJ whole genome shotgun (WGS) entry which is preliminary data.</text>
</comment>
<accession>A0A562P1L9</accession>
<dbReference type="Proteomes" id="UP000316225">
    <property type="component" value="Unassembled WGS sequence"/>
</dbReference>
<keyword evidence="2" id="KW-1185">Reference proteome</keyword>
<dbReference type="AlphaFoldDB" id="A0A562P1L9"/>
<dbReference type="RefSeq" id="WP_145395989.1">
    <property type="nucleotide sequence ID" value="NZ_VLKU01000001.1"/>
</dbReference>
<dbReference type="OrthoDB" id="7877312at2"/>